<reference evidence="1 2" key="1">
    <citation type="submission" date="2021-01" db="EMBL/GenBank/DDBJ databases">
        <title>Genomic Encyclopedia of Type Strains, Phase IV (KMG-IV): sequencing the most valuable type-strain genomes for metagenomic binning, comparative biology and taxonomic classification.</title>
        <authorList>
            <person name="Goeker M."/>
        </authorList>
    </citation>
    <scope>NUCLEOTIDE SEQUENCE [LARGE SCALE GENOMIC DNA]</scope>
    <source>
        <strain evidence="1 2">DSM 105453</strain>
    </source>
</reference>
<dbReference type="Proteomes" id="UP000823485">
    <property type="component" value="Unassembled WGS sequence"/>
</dbReference>
<name>A0ABS2R8S2_9BACI</name>
<accession>A0ABS2R8S2</accession>
<sequence>MKKRYLLSLVAVAGVGAYLVCRKLKQVEAM</sequence>
<comment type="caution">
    <text evidence="1">The sequence shown here is derived from an EMBL/GenBank/DDBJ whole genome shotgun (WGS) entry which is preliminary data.</text>
</comment>
<evidence type="ECO:0000313" key="1">
    <source>
        <dbReference type="EMBL" id="MBM7716009.1"/>
    </source>
</evidence>
<proteinExistence type="predicted"/>
<protein>
    <submittedName>
        <fullName evidence="1">Uncharacterized protein</fullName>
    </submittedName>
</protein>
<gene>
    <name evidence="1" type="ORF">JOC94_003020</name>
</gene>
<organism evidence="1 2">
    <name type="scientific">Siminovitchia thermophila</name>
    <dbReference type="NCBI Taxonomy" id="1245522"/>
    <lineage>
        <taxon>Bacteria</taxon>
        <taxon>Bacillati</taxon>
        <taxon>Bacillota</taxon>
        <taxon>Bacilli</taxon>
        <taxon>Bacillales</taxon>
        <taxon>Bacillaceae</taxon>
        <taxon>Siminovitchia</taxon>
    </lineage>
</organism>
<evidence type="ECO:0000313" key="2">
    <source>
        <dbReference type="Proteomes" id="UP000823485"/>
    </source>
</evidence>
<keyword evidence="2" id="KW-1185">Reference proteome</keyword>
<dbReference type="EMBL" id="JAFBFH010000021">
    <property type="protein sequence ID" value="MBM7716009.1"/>
    <property type="molecule type" value="Genomic_DNA"/>
</dbReference>